<dbReference type="SMART" id="SM00041">
    <property type="entry name" value="CT"/>
    <property type="match status" value="1"/>
</dbReference>
<dbReference type="GO" id="GO:0048018">
    <property type="term" value="F:receptor ligand activity"/>
    <property type="evidence" value="ECO:0007669"/>
    <property type="project" value="TreeGrafter"/>
</dbReference>
<protein>
    <submittedName>
        <fullName evidence="7">Gremlin-2-like protein</fullName>
    </submittedName>
</protein>
<dbReference type="Proteomes" id="UP000285301">
    <property type="component" value="Unassembled WGS sequence"/>
</dbReference>
<evidence type="ECO:0000256" key="2">
    <source>
        <dbReference type="ARBA" id="ARBA00022525"/>
    </source>
</evidence>
<feature type="domain" description="CTCK" evidence="6">
    <location>
        <begin position="174"/>
        <end position="277"/>
    </location>
</feature>
<comment type="subcellular location">
    <subcellularLocation>
        <location evidence="1">Secreted</location>
    </subcellularLocation>
</comment>
<dbReference type="EMBL" id="NCKU01003784">
    <property type="protein sequence ID" value="RWS06915.1"/>
    <property type="molecule type" value="Genomic_DNA"/>
</dbReference>
<dbReference type="PANTHER" id="PTHR15283:SF4">
    <property type="entry name" value="BURSICON"/>
    <property type="match status" value="1"/>
</dbReference>
<keyword evidence="4" id="KW-1015">Disulfide bond</keyword>
<evidence type="ECO:0000256" key="4">
    <source>
        <dbReference type="ARBA" id="ARBA00023157"/>
    </source>
</evidence>
<dbReference type="Pfam" id="PF03045">
    <property type="entry name" value="DAN"/>
    <property type="match status" value="1"/>
</dbReference>
<dbReference type="GO" id="GO:0038098">
    <property type="term" value="P:sequestering of BMP from receptor via BMP binding"/>
    <property type="evidence" value="ECO:0007669"/>
    <property type="project" value="TreeGrafter"/>
</dbReference>
<dbReference type="InterPro" id="IPR004133">
    <property type="entry name" value="DAN_dom"/>
</dbReference>
<feature type="compositionally biased region" description="Basic and acidic residues" evidence="5">
    <location>
        <begin position="39"/>
        <end position="49"/>
    </location>
</feature>
<keyword evidence="2" id="KW-0964">Secreted</keyword>
<dbReference type="GO" id="GO:0009887">
    <property type="term" value="P:animal organ morphogenesis"/>
    <property type="evidence" value="ECO:0007669"/>
    <property type="project" value="TreeGrafter"/>
</dbReference>
<keyword evidence="8" id="KW-1185">Reference proteome</keyword>
<comment type="caution">
    <text evidence="7">The sequence shown here is derived from an EMBL/GenBank/DDBJ whole genome shotgun (WGS) entry which is preliminary data.</text>
</comment>
<dbReference type="OrthoDB" id="10061784at2759"/>
<evidence type="ECO:0000256" key="5">
    <source>
        <dbReference type="SAM" id="MobiDB-lite"/>
    </source>
</evidence>
<feature type="region of interest" description="Disordered" evidence="5">
    <location>
        <begin position="28"/>
        <end position="49"/>
    </location>
</feature>
<dbReference type="AlphaFoldDB" id="A0A3S3P7J6"/>
<dbReference type="InterPro" id="IPR029034">
    <property type="entry name" value="Cystine-knot_cytokine"/>
</dbReference>
<dbReference type="GO" id="GO:0005615">
    <property type="term" value="C:extracellular space"/>
    <property type="evidence" value="ECO:0007669"/>
    <property type="project" value="TreeGrafter"/>
</dbReference>
<organism evidence="7 8">
    <name type="scientific">Dinothrombium tinctorium</name>
    <dbReference type="NCBI Taxonomy" id="1965070"/>
    <lineage>
        <taxon>Eukaryota</taxon>
        <taxon>Metazoa</taxon>
        <taxon>Ecdysozoa</taxon>
        <taxon>Arthropoda</taxon>
        <taxon>Chelicerata</taxon>
        <taxon>Arachnida</taxon>
        <taxon>Acari</taxon>
        <taxon>Acariformes</taxon>
        <taxon>Trombidiformes</taxon>
        <taxon>Prostigmata</taxon>
        <taxon>Anystina</taxon>
        <taxon>Parasitengona</taxon>
        <taxon>Trombidioidea</taxon>
        <taxon>Trombidiidae</taxon>
        <taxon>Dinothrombium</taxon>
    </lineage>
</organism>
<name>A0A3S3P7J6_9ACAR</name>
<keyword evidence="3" id="KW-0732">Signal</keyword>
<dbReference type="Gene3D" id="2.10.90.10">
    <property type="entry name" value="Cystine-knot cytokines"/>
    <property type="match status" value="1"/>
</dbReference>
<dbReference type="STRING" id="1965070.A0A3S3P7J6"/>
<dbReference type="GO" id="GO:0036122">
    <property type="term" value="F:BMP binding"/>
    <property type="evidence" value="ECO:0007669"/>
    <property type="project" value="TreeGrafter"/>
</dbReference>
<reference evidence="7 8" key="1">
    <citation type="journal article" date="2018" name="Gigascience">
        <title>Genomes of trombidid mites reveal novel predicted allergens and laterally-transferred genes associated with secondary metabolism.</title>
        <authorList>
            <person name="Dong X."/>
            <person name="Chaisiri K."/>
            <person name="Xia D."/>
            <person name="Armstrong S.D."/>
            <person name="Fang Y."/>
            <person name="Donnelly M.J."/>
            <person name="Kadowaki T."/>
            <person name="McGarry J.W."/>
            <person name="Darby A.C."/>
            <person name="Makepeace B.L."/>
        </authorList>
    </citation>
    <scope>NUCLEOTIDE SEQUENCE [LARGE SCALE GENOMIC DNA]</scope>
    <source>
        <strain evidence="7">UoL-WK</strain>
    </source>
</reference>
<proteinExistence type="predicted"/>
<dbReference type="InterPro" id="IPR006207">
    <property type="entry name" value="Cys_knot_C"/>
</dbReference>
<evidence type="ECO:0000259" key="6">
    <source>
        <dbReference type="SMART" id="SM00041"/>
    </source>
</evidence>
<evidence type="ECO:0000256" key="3">
    <source>
        <dbReference type="ARBA" id="ARBA00022729"/>
    </source>
</evidence>
<sequence length="282" mass="31951">MLCGADPTVANVTRSKVGCSEALRLPLSAHKPRNPSSGEEQHRAKKRSDAQFDLLRSSAKPKMLLFSSGFLFALASMCSSWLCSSLLAAVDARAVQVPDPFLDHLQIAADPANNRTNSLRTRNVSRKHRHRKNIKKESDEMRKLFFEQNADKKTRPVIVGRASDIRKRKSFCQTSSFKQKILEPGCLPKIVLNNYCYGQCNSFYIPTYSDESDTAAEKNQQQQQTDGNYEEAAFKSCAFCKPRKFRYISVRLNCPSHSPPFKHKRVQIIEKCRCLSEILQSV</sequence>
<gene>
    <name evidence="7" type="ORF">B4U79_06571</name>
</gene>
<accession>A0A3S3P7J6</accession>
<evidence type="ECO:0000256" key="1">
    <source>
        <dbReference type="ARBA" id="ARBA00004613"/>
    </source>
</evidence>
<dbReference type="PANTHER" id="PTHR15283">
    <property type="entry name" value="GREMLIN 1"/>
    <property type="match status" value="1"/>
</dbReference>
<evidence type="ECO:0000313" key="8">
    <source>
        <dbReference type="Proteomes" id="UP000285301"/>
    </source>
</evidence>
<evidence type="ECO:0000313" key="7">
    <source>
        <dbReference type="EMBL" id="RWS06915.1"/>
    </source>
</evidence>